<evidence type="ECO:0000259" key="2">
    <source>
        <dbReference type="Pfam" id="PF07992"/>
    </source>
</evidence>
<sequence>MAETFNGQVLMDQPAGTGNRPYAAESWLEPWLIKHSEFYRKHFTRDGRRESKSTRRHSVVAEGLESRKNSVAAPEAEAASTTTPETDGTSATPAPVEQPRESVDTAAAAEAVAKKDKFVAFQPVLTVATISIYQPSLEFTDSPHPTLDTMSTHTIVIIGASFAGLTIAHNLLKTILPQLSSADKRAYKVVQIAPNDEFYWKIGAPRVLGNPKSLPLEKALIPIAPAFKAYSAEQYEFIKAHVTSIDPSSQTVHTSTSNAVHYDSLIIASGTSFASPLWSVTDGSEPLKSAISEIHKKLPDAESILIAGGGAAGVETAGEFGEVYGKKKEITLLSGSTSLLPRLHNKKMGHDAQSRLEKMGVKVINNSVRVVEHTTEGGKEVLKLSNGETKTVDIYIEATGDKPNSKFVPQEWLDDAQKVKTDPHTLRLDVSGVTGVYCIGSVASYADGSIMDVKFAAPALLESIKTDLQGKGGPRTNKIYKKITSDMQFVPIGSQGGVGVVFGWKLPSFLVKMAKAKDFMIGQAVKTVEGTA</sequence>
<proteinExistence type="predicted"/>
<organism evidence="3 4">
    <name type="scientific">Fonsecaea monophora</name>
    <dbReference type="NCBI Taxonomy" id="254056"/>
    <lineage>
        <taxon>Eukaryota</taxon>
        <taxon>Fungi</taxon>
        <taxon>Dikarya</taxon>
        <taxon>Ascomycota</taxon>
        <taxon>Pezizomycotina</taxon>
        <taxon>Eurotiomycetes</taxon>
        <taxon>Chaetothyriomycetidae</taxon>
        <taxon>Chaetothyriales</taxon>
        <taxon>Herpotrichiellaceae</taxon>
        <taxon>Fonsecaea</taxon>
    </lineage>
</organism>
<feature type="domain" description="FAD/NAD(P)-binding" evidence="2">
    <location>
        <begin position="154"/>
        <end position="455"/>
    </location>
</feature>
<name>A0A177F2V6_9EURO</name>
<feature type="compositionally biased region" description="Basic and acidic residues" evidence="1">
    <location>
        <begin position="44"/>
        <end position="53"/>
    </location>
</feature>
<dbReference type="GO" id="GO:0005737">
    <property type="term" value="C:cytoplasm"/>
    <property type="evidence" value="ECO:0007669"/>
    <property type="project" value="TreeGrafter"/>
</dbReference>
<dbReference type="PANTHER" id="PTHR43735:SF25">
    <property type="entry name" value="NAD(P)H DEHYDROGENASE 3"/>
    <property type="match status" value="1"/>
</dbReference>
<dbReference type="Proteomes" id="UP000077002">
    <property type="component" value="Unassembled WGS sequence"/>
</dbReference>
<protein>
    <recommendedName>
        <fullName evidence="2">FAD/NAD(P)-binding domain-containing protein</fullName>
    </recommendedName>
</protein>
<feature type="compositionally biased region" description="Low complexity" evidence="1">
    <location>
        <begin position="72"/>
        <end position="86"/>
    </location>
</feature>
<gene>
    <name evidence="3" type="ORF">AYO21_07893</name>
</gene>
<evidence type="ECO:0000313" key="3">
    <source>
        <dbReference type="EMBL" id="OAG37921.1"/>
    </source>
</evidence>
<accession>A0A177F2V6</accession>
<dbReference type="GeneID" id="34603046"/>
<keyword evidence="4" id="KW-1185">Reference proteome</keyword>
<dbReference type="Gene3D" id="3.50.50.100">
    <property type="match status" value="1"/>
</dbReference>
<dbReference type="SUPFAM" id="SSF51905">
    <property type="entry name" value="FAD/NAD(P)-binding domain"/>
    <property type="match status" value="1"/>
</dbReference>
<dbReference type="PRINTS" id="PR00411">
    <property type="entry name" value="PNDRDTASEI"/>
</dbReference>
<feature type="region of interest" description="Disordered" evidence="1">
    <location>
        <begin position="44"/>
        <end position="103"/>
    </location>
</feature>
<evidence type="ECO:0000256" key="1">
    <source>
        <dbReference type="SAM" id="MobiDB-lite"/>
    </source>
</evidence>
<dbReference type="OrthoDB" id="202203at2759"/>
<evidence type="ECO:0000313" key="4">
    <source>
        <dbReference type="Proteomes" id="UP000077002"/>
    </source>
</evidence>
<reference evidence="3 4" key="1">
    <citation type="submission" date="2016-03" db="EMBL/GenBank/DDBJ databases">
        <title>Draft genome sequence of the Fonsecaea monophora CBS 269.37.</title>
        <authorList>
            <person name="Bombassaro A."/>
            <person name="Vinicius W.A."/>
            <person name="De Hoog S."/>
            <person name="Sun J."/>
            <person name="Souza E.M."/>
            <person name="Raittz R.T."/>
            <person name="Costa F."/>
            <person name="Leao A.C."/>
            <person name="Tadra-Sfeir M.Z."/>
            <person name="Baura V."/>
            <person name="Balsanelli E."/>
            <person name="Pedrosa F.O."/>
            <person name="Moreno L.F."/>
            <person name="Steffens M.B."/>
            <person name="Xi L."/>
            <person name="Bocca A.L."/>
            <person name="Felipe M.S."/>
            <person name="Teixeira M."/>
            <person name="Telles Filho F.Q."/>
            <person name="Azevedo C.M."/>
            <person name="Gomes R."/>
            <person name="Vicente V.A."/>
        </authorList>
    </citation>
    <scope>NUCLEOTIDE SEQUENCE [LARGE SCALE GENOMIC DNA]</scope>
    <source>
        <strain evidence="3 4">CBS 269.37</strain>
    </source>
</reference>
<dbReference type="InterPro" id="IPR036188">
    <property type="entry name" value="FAD/NAD-bd_sf"/>
</dbReference>
<dbReference type="PANTHER" id="PTHR43735">
    <property type="entry name" value="APOPTOSIS-INDUCING FACTOR 1"/>
    <property type="match status" value="1"/>
</dbReference>
<dbReference type="GO" id="GO:0050660">
    <property type="term" value="F:flavin adenine dinucleotide binding"/>
    <property type="evidence" value="ECO:0007669"/>
    <property type="project" value="TreeGrafter"/>
</dbReference>
<dbReference type="PRINTS" id="PR00368">
    <property type="entry name" value="FADPNR"/>
</dbReference>
<comment type="caution">
    <text evidence="3">The sequence shown here is derived from an EMBL/GenBank/DDBJ whole genome shotgun (WGS) entry which is preliminary data.</text>
</comment>
<dbReference type="RefSeq" id="XP_022509873.1">
    <property type="nucleotide sequence ID" value="XM_022657846.1"/>
</dbReference>
<dbReference type="InterPro" id="IPR023753">
    <property type="entry name" value="FAD/NAD-binding_dom"/>
</dbReference>
<dbReference type="EMBL" id="LVKK01000064">
    <property type="protein sequence ID" value="OAG37921.1"/>
    <property type="molecule type" value="Genomic_DNA"/>
</dbReference>
<dbReference type="AlphaFoldDB" id="A0A177F2V6"/>
<dbReference type="Pfam" id="PF07992">
    <property type="entry name" value="Pyr_redox_2"/>
    <property type="match status" value="1"/>
</dbReference>
<dbReference type="GO" id="GO:0004174">
    <property type="term" value="F:electron-transferring-flavoprotein dehydrogenase activity"/>
    <property type="evidence" value="ECO:0007669"/>
    <property type="project" value="TreeGrafter"/>
</dbReference>